<evidence type="ECO:0000313" key="2">
    <source>
        <dbReference type="Proteomes" id="UP000001491"/>
    </source>
</evidence>
<dbReference type="eggNOG" id="ENOG5031Y7U">
    <property type="taxonomic scope" value="Bacteria"/>
</dbReference>
<dbReference type="NCBIfam" id="NF045960">
    <property type="entry name" value="MHO_1580_fam"/>
    <property type="match status" value="1"/>
</dbReference>
<proteinExistence type="predicted"/>
<organism evidence="1 2">
    <name type="scientific">Mesomycoplasma conjunctivae (strain ATCC 25834 / NCTC 10147 / HRC/581)</name>
    <name type="common">Mycoplasma conjunctivae</name>
    <dbReference type="NCBI Taxonomy" id="572263"/>
    <lineage>
        <taxon>Bacteria</taxon>
        <taxon>Bacillati</taxon>
        <taxon>Mycoplasmatota</taxon>
        <taxon>Mycoplasmoidales</taxon>
        <taxon>Metamycoplasmataceae</taxon>
        <taxon>Mesomycoplasma</taxon>
    </lineage>
</organism>
<protein>
    <submittedName>
        <fullName evidence="1">Uncharacterized protein</fullName>
    </submittedName>
</protein>
<dbReference type="Proteomes" id="UP000001491">
    <property type="component" value="Chromosome"/>
</dbReference>
<dbReference type="EMBL" id="FM864216">
    <property type="protein sequence ID" value="CAT05350.1"/>
    <property type="molecule type" value="Genomic_DNA"/>
</dbReference>
<keyword evidence="2" id="KW-1185">Reference proteome</keyword>
<evidence type="ECO:0000313" key="1">
    <source>
        <dbReference type="EMBL" id="CAT05350.1"/>
    </source>
</evidence>
<dbReference type="AlphaFoldDB" id="C5J787"/>
<dbReference type="HOGENOM" id="CLU_711373_0_0_14"/>
<name>C5J787_MESCH</name>
<accession>C5J787</accession>
<reference evidence="2" key="1">
    <citation type="journal article" date="2009" name="BMC Bioinformatics">
        <title>The Mycoplasma conjunctivae genome sequencing, annotation and analysis.</title>
        <authorList>
            <person name="Calderon-Copete S.P."/>
            <person name="Wigger G."/>
            <person name="Wunderlin C."/>
            <person name="Schmidheini T."/>
            <person name="Frey J."/>
            <person name="Quail M.A."/>
            <person name="Falquet L."/>
        </authorList>
    </citation>
    <scope>NUCLEOTIDE SEQUENCE [LARGE SCALE GENOMIC DNA]</scope>
    <source>
        <strain evidence="2">ATCC 25834 / NCTC 10147 / HRC/581</strain>
    </source>
</reference>
<sequence>MQLDLSPIDTPKIELASRYNDLSFSLSHNPKAKGLRQFIKIRRDPIKDSYNILVTYFSQEKINITTFIQVNNIKVIKLNPISIDAEGFNQVFYTELNKEDKFSELQNLLIYSTLTTEEDTRLLSNSLKFNNSNNNKKDYFINSQAIAFKTLDNIEMANFGSDSSHEYSQSFDKYSDSNIYFFTPSWQQEQHNIVVLKVGVDPEDFYFKNLRNLINIRAKNLQNIPLEEGQTLDVDFNFIDNFDRPEFQPEIINGKFIIGYIKIINNTYFDIKQGKTIKGNNLSSKQGYVIPYNFSGTLTPKVILDINADYKDISIAFSQKIKRKLIDKNNGIYKLKLQTYEKPILKNEVILIEDSDFNYVIENNLSLEELKNINITHRPKKIENNNEDLD</sequence>
<dbReference type="KEGG" id="mco:MCJ_006560"/>
<gene>
    <name evidence="1" type="ordered locus">MCJ_006560</name>
</gene>